<sequence>MVSSLCDIFNTSKENYENFNNIRDLYGTKEYRYRKILINGKSQAEFGCGTCSITKEDCITFPSCVFRRKDDNCKTLRTVTEENFLQCYSKRDSNNKKDEDGATELCRLNNRMCFLTINDDEGLLAVG</sequence>
<keyword evidence="1" id="KW-1185">Reference proteome</keyword>
<reference evidence="2" key="1">
    <citation type="submission" date="2022-11" db="UniProtKB">
        <authorList>
            <consortium name="WormBaseParasite"/>
        </authorList>
    </citation>
    <scope>IDENTIFICATION</scope>
</reference>
<proteinExistence type="predicted"/>
<organism evidence="1 2">
    <name type="scientific">Meloidogyne incognita</name>
    <name type="common">Southern root-knot nematode worm</name>
    <name type="synonym">Oxyuris incognita</name>
    <dbReference type="NCBI Taxonomy" id="6306"/>
    <lineage>
        <taxon>Eukaryota</taxon>
        <taxon>Metazoa</taxon>
        <taxon>Ecdysozoa</taxon>
        <taxon>Nematoda</taxon>
        <taxon>Chromadorea</taxon>
        <taxon>Rhabditida</taxon>
        <taxon>Tylenchina</taxon>
        <taxon>Tylenchomorpha</taxon>
        <taxon>Tylenchoidea</taxon>
        <taxon>Meloidogynidae</taxon>
        <taxon>Meloidogyninae</taxon>
        <taxon>Meloidogyne</taxon>
        <taxon>Meloidogyne incognita group</taxon>
    </lineage>
</organism>
<dbReference type="WBParaSite" id="Minc3s00334g10419">
    <property type="protein sequence ID" value="Minc3s00334g10419"/>
    <property type="gene ID" value="Minc3s00334g10419"/>
</dbReference>
<evidence type="ECO:0000313" key="2">
    <source>
        <dbReference type="WBParaSite" id="Minc3s00334g10419"/>
    </source>
</evidence>
<name>A0A914L899_MELIC</name>
<protein>
    <submittedName>
        <fullName evidence="2">Uncharacterized protein</fullName>
    </submittedName>
</protein>
<dbReference type="AlphaFoldDB" id="A0A914L899"/>
<dbReference type="Proteomes" id="UP000887563">
    <property type="component" value="Unplaced"/>
</dbReference>
<accession>A0A914L899</accession>
<evidence type="ECO:0000313" key="1">
    <source>
        <dbReference type="Proteomes" id="UP000887563"/>
    </source>
</evidence>